<accession>A0A645AJR4</accession>
<gene>
    <name evidence="8" type="primary">pepF1_18</name>
    <name evidence="8" type="ORF">SDC9_100233</name>
</gene>
<feature type="domain" description="Peptidase M3A/M3B catalytic" evidence="7">
    <location>
        <begin position="7"/>
        <end position="210"/>
    </location>
</feature>
<dbReference type="GO" id="GO:0004222">
    <property type="term" value="F:metalloendopeptidase activity"/>
    <property type="evidence" value="ECO:0007669"/>
    <property type="project" value="InterPro"/>
</dbReference>
<evidence type="ECO:0000313" key="8">
    <source>
        <dbReference type="EMBL" id="MPM53465.1"/>
    </source>
</evidence>
<keyword evidence="3" id="KW-0479">Metal-binding</keyword>
<evidence type="ECO:0000256" key="5">
    <source>
        <dbReference type="ARBA" id="ARBA00022833"/>
    </source>
</evidence>
<comment type="caution">
    <text evidence="8">The sequence shown here is derived from an EMBL/GenBank/DDBJ whole genome shotgun (WGS) entry which is preliminary data.</text>
</comment>
<dbReference type="InterPro" id="IPR001567">
    <property type="entry name" value="Pept_M3A_M3B_dom"/>
</dbReference>
<evidence type="ECO:0000256" key="6">
    <source>
        <dbReference type="ARBA" id="ARBA00023049"/>
    </source>
</evidence>
<comment type="cofactor">
    <cofactor evidence="1">
        <name>Zn(2+)</name>
        <dbReference type="ChEBI" id="CHEBI:29105"/>
    </cofactor>
</comment>
<evidence type="ECO:0000256" key="1">
    <source>
        <dbReference type="ARBA" id="ARBA00001947"/>
    </source>
</evidence>
<reference evidence="8" key="1">
    <citation type="submission" date="2019-08" db="EMBL/GenBank/DDBJ databases">
        <authorList>
            <person name="Kucharzyk K."/>
            <person name="Murdoch R.W."/>
            <person name="Higgins S."/>
            <person name="Loffler F."/>
        </authorList>
    </citation>
    <scope>NUCLEOTIDE SEQUENCE</scope>
</reference>
<keyword evidence="5" id="KW-0862">Zinc</keyword>
<dbReference type="SUPFAM" id="SSF55486">
    <property type="entry name" value="Metalloproteases ('zincins'), catalytic domain"/>
    <property type="match status" value="1"/>
</dbReference>
<dbReference type="EMBL" id="VSSQ01014351">
    <property type="protein sequence ID" value="MPM53465.1"/>
    <property type="molecule type" value="Genomic_DNA"/>
</dbReference>
<keyword evidence="2" id="KW-0645">Protease</keyword>
<evidence type="ECO:0000259" key="7">
    <source>
        <dbReference type="Pfam" id="PF01432"/>
    </source>
</evidence>
<protein>
    <submittedName>
        <fullName evidence="8">Oligoendopeptidase F, plasmid</fullName>
        <ecNumber evidence="8">3.4.24.-</ecNumber>
    </submittedName>
</protein>
<dbReference type="Pfam" id="PF01432">
    <property type="entry name" value="Peptidase_M3"/>
    <property type="match status" value="1"/>
</dbReference>
<evidence type="ECO:0000256" key="4">
    <source>
        <dbReference type="ARBA" id="ARBA00022801"/>
    </source>
</evidence>
<dbReference type="GO" id="GO:0006508">
    <property type="term" value="P:proteolysis"/>
    <property type="evidence" value="ECO:0007669"/>
    <property type="project" value="UniProtKB-KW"/>
</dbReference>
<keyword evidence="4 8" id="KW-0378">Hydrolase</keyword>
<keyword evidence="6" id="KW-0482">Metalloprotease</keyword>
<sequence length="258" mass="29821">MNYNGIISDQKALTHELGHGINFYLMGNSVDYLYCSSPIYEMEIPSTFNEELFVDSVVQNSDKDTAVTVLSQHIGEYQNYFTRQPMITEFEHKAHQMCAENGTASGGDLNAIWTNLSKEYGSDSVELYNEDSAEWAYINHIYLTNNYYTFNYAVSKAISLSLFKQYKEDPETFNKNYIAYLSAGSTITPEEKLKKYFRIEINRQLFEDAMNVVEMRIRQLEELDSGEKEPEYESAVESLNIYSGSFWSRPLQSNHLED</sequence>
<proteinExistence type="predicted"/>
<evidence type="ECO:0000256" key="3">
    <source>
        <dbReference type="ARBA" id="ARBA00022723"/>
    </source>
</evidence>
<dbReference type="InterPro" id="IPR042088">
    <property type="entry name" value="OligoPept_F_C"/>
</dbReference>
<dbReference type="Gene3D" id="1.10.1370.20">
    <property type="entry name" value="Oligoendopeptidase f, C-terminal domain"/>
    <property type="match status" value="1"/>
</dbReference>
<organism evidence="8">
    <name type="scientific">bioreactor metagenome</name>
    <dbReference type="NCBI Taxonomy" id="1076179"/>
    <lineage>
        <taxon>unclassified sequences</taxon>
        <taxon>metagenomes</taxon>
        <taxon>ecological metagenomes</taxon>
    </lineage>
</organism>
<evidence type="ECO:0000256" key="2">
    <source>
        <dbReference type="ARBA" id="ARBA00022670"/>
    </source>
</evidence>
<name>A0A645AJR4_9ZZZZ</name>
<dbReference type="EC" id="3.4.24.-" evidence="8"/>
<dbReference type="GO" id="GO:0046872">
    <property type="term" value="F:metal ion binding"/>
    <property type="evidence" value="ECO:0007669"/>
    <property type="project" value="UniProtKB-KW"/>
</dbReference>
<dbReference type="AlphaFoldDB" id="A0A645AJR4"/>